<proteinExistence type="predicted"/>
<dbReference type="RefSeq" id="WP_113958725.1">
    <property type="nucleotide sequence ID" value="NZ_QNRR01000004.1"/>
</dbReference>
<dbReference type="OrthoDB" id="291632at2"/>
<sequence>MSLWTNKDRRTHQDDADAFAYDPNGGGLKQWLVGAVLPFFMVLYGITCLSSDQTDIFGPDGRTVAYGTAATGLVVAFIALGCFLHFHFFWRLNERLEPYAARLKSVSLLVFLGGFLFSILRRLDLF</sequence>
<feature type="transmembrane region" description="Helical" evidence="1">
    <location>
        <begin position="99"/>
        <end position="120"/>
    </location>
</feature>
<name>A0A366HNE2_9BACT</name>
<protein>
    <submittedName>
        <fullName evidence="2">Uncharacterized protein</fullName>
    </submittedName>
</protein>
<keyword evidence="3" id="KW-1185">Reference proteome</keyword>
<keyword evidence="1" id="KW-0472">Membrane</keyword>
<feature type="transmembrane region" description="Helical" evidence="1">
    <location>
        <begin position="63"/>
        <end position="87"/>
    </location>
</feature>
<comment type="caution">
    <text evidence="2">The sequence shown here is derived from an EMBL/GenBank/DDBJ whole genome shotgun (WGS) entry which is preliminary data.</text>
</comment>
<gene>
    <name evidence="2" type="ORF">DES53_104125</name>
</gene>
<evidence type="ECO:0000256" key="1">
    <source>
        <dbReference type="SAM" id="Phobius"/>
    </source>
</evidence>
<keyword evidence="1" id="KW-0812">Transmembrane</keyword>
<evidence type="ECO:0000313" key="3">
    <source>
        <dbReference type="Proteomes" id="UP000253426"/>
    </source>
</evidence>
<dbReference type="Proteomes" id="UP000253426">
    <property type="component" value="Unassembled WGS sequence"/>
</dbReference>
<organism evidence="2 3">
    <name type="scientific">Roseimicrobium gellanilyticum</name>
    <dbReference type="NCBI Taxonomy" id="748857"/>
    <lineage>
        <taxon>Bacteria</taxon>
        <taxon>Pseudomonadati</taxon>
        <taxon>Verrucomicrobiota</taxon>
        <taxon>Verrucomicrobiia</taxon>
        <taxon>Verrucomicrobiales</taxon>
        <taxon>Verrucomicrobiaceae</taxon>
        <taxon>Roseimicrobium</taxon>
    </lineage>
</organism>
<dbReference type="AlphaFoldDB" id="A0A366HNE2"/>
<keyword evidence="1" id="KW-1133">Transmembrane helix</keyword>
<accession>A0A366HNE2</accession>
<evidence type="ECO:0000313" key="2">
    <source>
        <dbReference type="EMBL" id="RBP44306.1"/>
    </source>
</evidence>
<reference evidence="2 3" key="1">
    <citation type="submission" date="2018-06" db="EMBL/GenBank/DDBJ databases">
        <title>Genomic Encyclopedia of Type Strains, Phase IV (KMG-IV): sequencing the most valuable type-strain genomes for metagenomic binning, comparative biology and taxonomic classification.</title>
        <authorList>
            <person name="Goeker M."/>
        </authorList>
    </citation>
    <scope>NUCLEOTIDE SEQUENCE [LARGE SCALE GENOMIC DNA]</scope>
    <source>
        <strain evidence="2 3">DSM 25532</strain>
    </source>
</reference>
<feature type="transmembrane region" description="Helical" evidence="1">
    <location>
        <begin position="31"/>
        <end position="51"/>
    </location>
</feature>
<dbReference type="EMBL" id="QNRR01000004">
    <property type="protein sequence ID" value="RBP44306.1"/>
    <property type="molecule type" value="Genomic_DNA"/>
</dbReference>